<evidence type="ECO:0000313" key="8">
    <source>
        <dbReference type="Proteomes" id="UP000184123"/>
    </source>
</evidence>
<organism evidence="7 8">
    <name type="scientific">Halomonas cupida</name>
    <dbReference type="NCBI Taxonomy" id="44933"/>
    <lineage>
        <taxon>Bacteria</taxon>
        <taxon>Pseudomonadati</taxon>
        <taxon>Pseudomonadota</taxon>
        <taxon>Gammaproteobacteria</taxon>
        <taxon>Oceanospirillales</taxon>
        <taxon>Halomonadaceae</taxon>
        <taxon>Halomonas</taxon>
    </lineage>
</organism>
<evidence type="ECO:0000256" key="3">
    <source>
        <dbReference type="PIRSR" id="PIRSR000103-1"/>
    </source>
</evidence>
<proteinExistence type="predicted"/>
<dbReference type="Proteomes" id="UP000321726">
    <property type="component" value="Unassembled WGS sequence"/>
</dbReference>
<keyword evidence="2" id="KW-0520">NAD</keyword>
<dbReference type="GO" id="GO:0051287">
    <property type="term" value="F:NAD binding"/>
    <property type="evidence" value="ECO:0007669"/>
    <property type="project" value="InterPro"/>
</dbReference>
<dbReference type="PANTHER" id="PTHR43060">
    <property type="entry name" value="3-HYDROXYISOBUTYRATE DEHYDROGENASE-LIKE 1, MITOCHONDRIAL-RELATED"/>
    <property type="match status" value="1"/>
</dbReference>
<dbReference type="RefSeq" id="WP_073433354.1">
    <property type="nucleotide sequence ID" value="NZ_BJXU01000013.1"/>
</dbReference>
<sequence length="291" mass="30473">MTLPRLGFIGIGLMGDPMTRRLAAAGYPLVLWNRSADKAREVAEATGAELATSIGELVQSVDVIMMCLANTGVVRELVLGDDGIARHARPGQRLIDLSSSDPEVTRELATVMNDEYGVSWVDAPVSGGVAGAEAGSLAIMCGGSAGDIEAVRPILEPLAARITHMGEVGAGQVTKICNQMLVGCAAAAIAEMVAMAEVSGVDATRLCEALAGGFADSTPFRMLAPRMAERDFEAPKWHLRTLLKDLDMAVAQGQRSTSAVPMSGLAAQIMRQQVAQGNGERDPAILIGAYR</sequence>
<accession>A0A1M7AA46</accession>
<gene>
    <name evidence="6" type="ORF">HCU01_04230</name>
    <name evidence="7" type="ORF">SAMN05660971_00421</name>
</gene>
<dbReference type="SUPFAM" id="SSF48179">
    <property type="entry name" value="6-phosphogluconate dehydrogenase C-terminal domain-like"/>
    <property type="match status" value="1"/>
</dbReference>
<dbReference type="InterPro" id="IPR036291">
    <property type="entry name" value="NAD(P)-bd_dom_sf"/>
</dbReference>
<evidence type="ECO:0000256" key="2">
    <source>
        <dbReference type="ARBA" id="ARBA00023027"/>
    </source>
</evidence>
<dbReference type="SUPFAM" id="SSF51735">
    <property type="entry name" value="NAD(P)-binding Rossmann-fold domains"/>
    <property type="match status" value="1"/>
</dbReference>
<dbReference type="Pfam" id="PF03446">
    <property type="entry name" value="NAD_binding_2"/>
    <property type="match status" value="1"/>
</dbReference>
<dbReference type="OrthoDB" id="9786703at2"/>
<dbReference type="InterPro" id="IPR006115">
    <property type="entry name" value="6PGDH_NADP-bd"/>
</dbReference>
<dbReference type="Proteomes" id="UP000184123">
    <property type="component" value="Unassembled WGS sequence"/>
</dbReference>
<reference evidence="7 8" key="1">
    <citation type="submission" date="2016-11" db="EMBL/GenBank/DDBJ databases">
        <authorList>
            <person name="Jaros S."/>
            <person name="Januszkiewicz K."/>
            <person name="Wedrychowicz H."/>
        </authorList>
    </citation>
    <scope>NUCLEOTIDE SEQUENCE [LARGE SCALE GENOMIC DNA]</scope>
    <source>
        <strain evidence="7 8">DSM 4740</strain>
    </source>
</reference>
<evidence type="ECO:0000259" key="5">
    <source>
        <dbReference type="Pfam" id="PF14833"/>
    </source>
</evidence>
<keyword evidence="1" id="KW-0560">Oxidoreductase</keyword>
<dbReference type="Gene3D" id="3.40.50.720">
    <property type="entry name" value="NAD(P)-binding Rossmann-like Domain"/>
    <property type="match status" value="1"/>
</dbReference>
<evidence type="ECO:0000313" key="6">
    <source>
        <dbReference type="EMBL" id="GEN22474.1"/>
    </source>
</evidence>
<keyword evidence="9" id="KW-1185">Reference proteome</keyword>
<dbReference type="GO" id="GO:0016491">
    <property type="term" value="F:oxidoreductase activity"/>
    <property type="evidence" value="ECO:0007669"/>
    <property type="project" value="UniProtKB-KW"/>
</dbReference>
<dbReference type="PANTHER" id="PTHR43060:SF15">
    <property type="entry name" value="3-HYDROXYISOBUTYRATE DEHYDROGENASE-LIKE 1, MITOCHONDRIAL-RELATED"/>
    <property type="match status" value="1"/>
</dbReference>
<evidence type="ECO:0000313" key="7">
    <source>
        <dbReference type="EMBL" id="SHL39469.1"/>
    </source>
</evidence>
<reference evidence="6 9" key="2">
    <citation type="submission" date="2019-07" db="EMBL/GenBank/DDBJ databases">
        <title>Whole genome shotgun sequence of Halomonas cupida NBRC 102219.</title>
        <authorList>
            <person name="Hosoyama A."/>
            <person name="Uohara A."/>
            <person name="Ohji S."/>
            <person name="Ichikawa N."/>
        </authorList>
    </citation>
    <scope>NUCLEOTIDE SEQUENCE [LARGE SCALE GENOMIC DNA]</scope>
    <source>
        <strain evidence="6 9">NBRC 102219</strain>
    </source>
</reference>
<dbReference type="Gene3D" id="1.10.1040.10">
    <property type="entry name" value="N-(1-d-carboxylethyl)-l-norvaline Dehydrogenase, domain 2"/>
    <property type="match status" value="1"/>
</dbReference>
<feature type="domain" description="6-phosphogluconate dehydrogenase NADP-binding" evidence="4">
    <location>
        <begin position="6"/>
        <end position="166"/>
    </location>
</feature>
<dbReference type="AlphaFoldDB" id="A0A1M7AA46"/>
<dbReference type="InterPro" id="IPR015815">
    <property type="entry name" value="HIBADH-related"/>
</dbReference>
<feature type="active site" evidence="3">
    <location>
        <position position="175"/>
    </location>
</feature>
<evidence type="ECO:0000259" key="4">
    <source>
        <dbReference type="Pfam" id="PF03446"/>
    </source>
</evidence>
<dbReference type="GO" id="GO:0050661">
    <property type="term" value="F:NADP binding"/>
    <property type="evidence" value="ECO:0007669"/>
    <property type="project" value="InterPro"/>
</dbReference>
<evidence type="ECO:0000313" key="9">
    <source>
        <dbReference type="Proteomes" id="UP000321726"/>
    </source>
</evidence>
<name>A0A1M7AA46_9GAMM</name>
<evidence type="ECO:0000256" key="1">
    <source>
        <dbReference type="ARBA" id="ARBA00023002"/>
    </source>
</evidence>
<dbReference type="InterPro" id="IPR013328">
    <property type="entry name" value="6PGD_dom2"/>
</dbReference>
<feature type="domain" description="3-hydroxyisobutyrate dehydrogenase-like NAD-binding" evidence="5">
    <location>
        <begin position="169"/>
        <end position="288"/>
    </location>
</feature>
<dbReference type="EMBL" id="FRCA01000001">
    <property type="protein sequence ID" value="SHL39469.1"/>
    <property type="molecule type" value="Genomic_DNA"/>
</dbReference>
<dbReference type="PIRSF" id="PIRSF000103">
    <property type="entry name" value="HIBADH"/>
    <property type="match status" value="1"/>
</dbReference>
<dbReference type="InterPro" id="IPR029154">
    <property type="entry name" value="HIBADH-like_NADP-bd"/>
</dbReference>
<dbReference type="EMBL" id="BJXU01000013">
    <property type="protein sequence ID" value="GEN22474.1"/>
    <property type="molecule type" value="Genomic_DNA"/>
</dbReference>
<dbReference type="Pfam" id="PF14833">
    <property type="entry name" value="NAD_binding_11"/>
    <property type="match status" value="1"/>
</dbReference>
<dbReference type="STRING" id="44933.SAMN05660971_00421"/>
<protein>
    <submittedName>
        <fullName evidence="7">3-hydroxyisobutyrate dehydrogenase</fullName>
    </submittedName>
</protein>
<dbReference type="InterPro" id="IPR008927">
    <property type="entry name" value="6-PGluconate_DH-like_C_sf"/>
</dbReference>